<feature type="compositionally biased region" description="Acidic residues" evidence="1">
    <location>
        <begin position="221"/>
        <end position="230"/>
    </location>
</feature>
<feature type="region of interest" description="Disordered" evidence="1">
    <location>
        <begin position="207"/>
        <end position="230"/>
    </location>
</feature>
<dbReference type="EMBL" id="ADNV01000401">
    <property type="protein sequence ID" value="EFG73698.1"/>
    <property type="molecule type" value="Genomic_DNA"/>
</dbReference>
<evidence type="ECO:0000313" key="2">
    <source>
        <dbReference type="EMBL" id="EFG73698.1"/>
    </source>
</evidence>
<organism evidence="2 3">
    <name type="scientific">Mycobacterium parascrofulaceum ATCC BAA-614</name>
    <dbReference type="NCBI Taxonomy" id="525368"/>
    <lineage>
        <taxon>Bacteria</taxon>
        <taxon>Bacillati</taxon>
        <taxon>Actinomycetota</taxon>
        <taxon>Actinomycetes</taxon>
        <taxon>Mycobacteriales</taxon>
        <taxon>Mycobacteriaceae</taxon>
        <taxon>Mycobacterium</taxon>
        <taxon>Mycobacterium simiae complex</taxon>
    </lineage>
</organism>
<dbReference type="PANTHER" id="PTHR35984">
    <property type="entry name" value="PERIPLASMIC SERINE PROTEASE"/>
    <property type="match status" value="1"/>
</dbReference>
<proteinExistence type="predicted"/>
<gene>
    <name evidence="2" type="ORF">HMPREF0591_6385</name>
</gene>
<dbReference type="Proteomes" id="UP000003653">
    <property type="component" value="Unassembled WGS sequence"/>
</dbReference>
<dbReference type="HOGENOM" id="CLU_1203767_0_0_11"/>
<name>D5PJP1_9MYCO</name>
<keyword evidence="3" id="KW-1185">Reference proteome</keyword>
<evidence type="ECO:0000256" key="1">
    <source>
        <dbReference type="SAM" id="MobiDB-lite"/>
    </source>
</evidence>
<dbReference type="SUPFAM" id="SSF52096">
    <property type="entry name" value="ClpP/crotonase"/>
    <property type="match status" value="1"/>
</dbReference>
<dbReference type="InterPro" id="IPR002825">
    <property type="entry name" value="Pept_S49_ser-pept_pro"/>
</dbReference>
<dbReference type="GO" id="GO:0016020">
    <property type="term" value="C:membrane"/>
    <property type="evidence" value="ECO:0007669"/>
    <property type="project" value="InterPro"/>
</dbReference>
<reference evidence="2 3" key="1">
    <citation type="submission" date="2010-04" db="EMBL/GenBank/DDBJ databases">
        <authorList>
            <person name="Muzny D."/>
            <person name="Qin X."/>
            <person name="Deng J."/>
            <person name="Jiang H."/>
            <person name="Liu Y."/>
            <person name="Qu J."/>
            <person name="Song X.-Z."/>
            <person name="Zhang L."/>
            <person name="Thornton R."/>
            <person name="Coyle M."/>
            <person name="Francisco L."/>
            <person name="Jackson L."/>
            <person name="Javaid M."/>
            <person name="Korchina V."/>
            <person name="Kovar C."/>
            <person name="Mata R."/>
            <person name="Mathew T."/>
            <person name="Ngo R."/>
            <person name="Nguyen L."/>
            <person name="Nguyen N."/>
            <person name="Okwuonu G."/>
            <person name="Ongeri F."/>
            <person name="Pham C."/>
            <person name="Simmons D."/>
            <person name="Wilczek-Boney K."/>
            <person name="Hale W."/>
            <person name="Jakkamsetti A."/>
            <person name="Pham P."/>
            <person name="Ruth R."/>
            <person name="San Lucas F."/>
            <person name="Warren J."/>
            <person name="Zhang J."/>
            <person name="Zhao Z."/>
            <person name="Zhou C."/>
            <person name="Zhu D."/>
            <person name="Lee S."/>
            <person name="Bess C."/>
            <person name="Blankenburg K."/>
            <person name="Forbes L."/>
            <person name="Fu Q."/>
            <person name="Gubbala S."/>
            <person name="Hirani K."/>
            <person name="Jayaseelan J.C."/>
            <person name="Lara F."/>
            <person name="Munidasa M."/>
            <person name="Palculict T."/>
            <person name="Patil S."/>
            <person name="Pu L.-L."/>
            <person name="Saada N."/>
            <person name="Tang L."/>
            <person name="Weissenberger G."/>
            <person name="Zhu Y."/>
            <person name="Hemphill L."/>
            <person name="Shang Y."/>
            <person name="Youmans B."/>
            <person name="Ayvaz T."/>
            <person name="Ross M."/>
            <person name="Santibanez J."/>
            <person name="Aqrawi P."/>
            <person name="Gross S."/>
            <person name="Joshi V."/>
            <person name="Fowler G."/>
            <person name="Nazareth L."/>
            <person name="Reid J."/>
            <person name="Worley K."/>
            <person name="Petrosino J."/>
            <person name="Highlander S."/>
            <person name="Gibbs R."/>
        </authorList>
    </citation>
    <scope>NUCLEOTIDE SEQUENCE [LARGE SCALE GENOMIC DNA]</scope>
    <source>
        <strain evidence="2 3">ATCC BAA-614</strain>
    </source>
</reference>
<dbReference type="InterPro" id="IPR029045">
    <property type="entry name" value="ClpP/crotonase-like_dom_sf"/>
</dbReference>
<accession>D5PJP1</accession>
<evidence type="ECO:0000313" key="3">
    <source>
        <dbReference type="Proteomes" id="UP000003653"/>
    </source>
</evidence>
<dbReference type="PANTHER" id="PTHR35984:SF1">
    <property type="entry name" value="PERIPLASMIC SERINE PROTEASE"/>
    <property type="match status" value="1"/>
</dbReference>
<sequence>MFRSVASRIRMVVPDYAKSAATLLSLVADEIYMAPGAELGPLDAQTSYEQEGIFVSALDRTRGIDDLVSTAMEIAIEGGAAALQATNLSRSESLTAMLDFAAKFLAPVVAKLDPTMLHWSNTLLRVAVEYGRRLMLTRKDCPRELAATVPRQLMEDYPTHGFVIGMDQAKELGLPVKPMSDYEYAQHAEGLYQATYSKGVNFIRVIPTPTPSDGTVVDRPGDEEGDESHE</sequence>
<protein>
    <submittedName>
        <fullName evidence="2">Uncharacterized protein</fullName>
    </submittedName>
</protein>
<comment type="caution">
    <text evidence="2">The sequence shown here is derived from an EMBL/GenBank/DDBJ whole genome shotgun (WGS) entry which is preliminary data.</text>
</comment>
<dbReference type="AlphaFoldDB" id="D5PJP1"/>
<dbReference type="eggNOG" id="COG0616">
    <property type="taxonomic scope" value="Bacteria"/>
</dbReference>
<dbReference type="Gene3D" id="3.90.226.10">
    <property type="entry name" value="2-enoyl-CoA Hydratase, Chain A, domain 1"/>
    <property type="match status" value="1"/>
</dbReference>